<dbReference type="EMBL" id="JX649880">
    <property type="protein sequence ID" value="AGC71686.1"/>
    <property type="molecule type" value="Genomic_DNA"/>
</dbReference>
<reference evidence="3" key="1">
    <citation type="submission" date="2012-09" db="EMBL/GenBank/DDBJ databases">
        <title>Metagenomic Characterization of a Microbial Community in Wastewater Detects High Levels of Antibiotic Resistance.</title>
        <authorList>
            <person name="Abrams M."/>
            <person name="Caldwell A."/>
            <person name="Vandaei E."/>
            <person name="Lee W."/>
            <person name="Perrott J."/>
            <person name="Khan S.Y."/>
            <person name="Ta J."/>
            <person name="Romero D."/>
            <person name="Nguyen V."/>
            <person name="Pourmand N."/>
            <person name="Ouverney C.C."/>
        </authorList>
    </citation>
    <scope>NUCLEOTIDE SEQUENCE</scope>
</reference>
<feature type="domain" description="Restriction endonuclease type IV Mrr" evidence="2">
    <location>
        <begin position="393"/>
        <end position="507"/>
    </location>
</feature>
<sequence length="517" mass="59648">MLYIAALGIIMLLALLAWLLTLRKSNPFHIVQKLMDEGQYDEAVLKLTAMAEDVDLAPRSYVYLAECHEQLGARDLARTCYRKAIDAGAFDDKDREIEIYKKIGEIYRAENDTEGFFETCLEILRLNPDDELANQEVGMIALGDGHYGVAEIYLKAAMTNSDDPQLTLAYAVTLWQMGERDNAVSFVEKLLTDAGDDQIYGLIYVTMATFGSHLPRGRQMALKLIAETKDDSVKELLYNIYLYQCYQGKALREALDFLKRQNESNTLPTDRRREYQYLLLILYLNEEMFLEASRLYRDLTETDDEYRDLRHLKVFIDQIDLNPHAENLKSFKQILKDNFEPLLMQDLTYAISGFRKNRGLTITKFFDMTGATPQLRIEYDIMTAEKSADLFMQMMPEEFQKFVLYIITNLEYNEPVKESSGEKDLVLYSAISSKSKSIRALFAFYRLRTGSHISDISLRNLQNKMQSLKADKTYIISSAQLTEGAAALILKESSLKQFDADHLAEWLHDYFKSTRRQ</sequence>
<name>L7VWC5_9BACT</name>
<dbReference type="PROSITE" id="PS50005">
    <property type="entry name" value="TPR"/>
    <property type="match status" value="1"/>
</dbReference>
<dbReference type="Pfam" id="PF13181">
    <property type="entry name" value="TPR_8"/>
    <property type="match status" value="1"/>
</dbReference>
<protein>
    <recommendedName>
        <fullName evidence="2">Restriction endonuclease type IV Mrr domain-containing protein</fullName>
    </recommendedName>
</protein>
<dbReference type="Pfam" id="PF04471">
    <property type="entry name" value="Mrr_cat"/>
    <property type="match status" value="1"/>
</dbReference>
<proteinExistence type="predicted"/>
<dbReference type="InterPro" id="IPR019734">
    <property type="entry name" value="TPR_rpt"/>
</dbReference>
<evidence type="ECO:0000313" key="3">
    <source>
        <dbReference type="EMBL" id="AGC71686.1"/>
    </source>
</evidence>
<dbReference type="SMART" id="SM00028">
    <property type="entry name" value="TPR"/>
    <property type="match status" value="2"/>
</dbReference>
<accession>L7VWC5</accession>
<organism evidence="3">
    <name type="scientific">uncultured bacterium A1Q1_fos_300</name>
    <dbReference type="NCBI Taxonomy" id="1256571"/>
    <lineage>
        <taxon>Bacteria</taxon>
        <taxon>environmental samples</taxon>
    </lineage>
</organism>
<feature type="repeat" description="TPR" evidence="1">
    <location>
        <begin position="97"/>
        <end position="130"/>
    </location>
</feature>
<dbReference type="AlphaFoldDB" id="L7VWC5"/>
<dbReference type="InterPro" id="IPR007560">
    <property type="entry name" value="Restrct_endonuc_IV_Mrr"/>
</dbReference>
<dbReference type="Gene3D" id="1.25.40.10">
    <property type="entry name" value="Tetratricopeptide repeat domain"/>
    <property type="match status" value="1"/>
</dbReference>
<dbReference type="GO" id="GO:0009307">
    <property type="term" value="P:DNA restriction-modification system"/>
    <property type="evidence" value="ECO:0007669"/>
    <property type="project" value="InterPro"/>
</dbReference>
<evidence type="ECO:0000259" key="2">
    <source>
        <dbReference type="Pfam" id="PF04471"/>
    </source>
</evidence>
<keyword evidence="1" id="KW-0802">TPR repeat</keyword>
<dbReference type="SUPFAM" id="SSF48452">
    <property type="entry name" value="TPR-like"/>
    <property type="match status" value="1"/>
</dbReference>
<evidence type="ECO:0000256" key="1">
    <source>
        <dbReference type="PROSITE-ProRule" id="PRU00339"/>
    </source>
</evidence>
<dbReference type="GO" id="GO:0004519">
    <property type="term" value="F:endonuclease activity"/>
    <property type="evidence" value="ECO:0007669"/>
    <property type="project" value="InterPro"/>
</dbReference>
<dbReference type="InterPro" id="IPR011990">
    <property type="entry name" value="TPR-like_helical_dom_sf"/>
</dbReference>
<dbReference type="GO" id="GO:0003677">
    <property type="term" value="F:DNA binding"/>
    <property type="evidence" value="ECO:0007669"/>
    <property type="project" value="InterPro"/>
</dbReference>